<dbReference type="Proteomes" id="UP000199417">
    <property type="component" value="Unassembled WGS sequence"/>
</dbReference>
<dbReference type="AlphaFoldDB" id="A0A1G6XDD5"/>
<dbReference type="InterPro" id="IPR029058">
    <property type="entry name" value="AB_hydrolase_fold"/>
</dbReference>
<protein>
    <submittedName>
        <fullName evidence="1">Uncharacterized protein</fullName>
    </submittedName>
</protein>
<sequence>MRVIREVAEAAVTSWTGYARGALRRDRAPWGPLADAAVFWQVVLHRSPPRFHHDSVTEKLWTQACLRNFSTAAAAGPGSILPTLVVPPRSGQTSCVVDLSPRQSLLGTCLEAGLDDLHCIEWLDPTAAEDDWGIEEHLRVLDEAVTALGGRVNLVGFSQGGWLAATHAARRPESVATLTVASAPIDCERGVDAQRTAWMRAGRSRVGAGVVGGLPWDLLQSGRTQAAALNLAEWPTEWGRMMALWGAIDDPAAVEAETAFRNWINHPQDVPTALYRWTLEHLFLRNELARGEMTVGGERIDLAAVECPLFLLAGTRDTVTPPTQLWALADLVSTPRESVTRITADTGHLGMVCETEVLRRQWLPLLRDVAVVSARRG</sequence>
<proteinExistence type="predicted"/>
<dbReference type="SUPFAM" id="SSF53474">
    <property type="entry name" value="alpha/beta-Hydrolases"/>
    <property type="match status" value="1"/>
</dbReference>
<organism evidence="1 2">
    <name type="scientific">Rhodococcus tukisamuensis</name>
    <dbReference type="NCBI Taxonomy" id="168276"/>
    <lineage>
        <taxon>Bacteria</taxon>
        <taxon>Bacillati</taxon>
        <taxon>Actinomycetota</taxon>
        <taxon>Actinomycetes</taxon>
        <taxon>Mycobacteriales</taxon>
        <taxon>Nocardiaceae</taxon>
        <taxon>Rhodococcus</taxon>
    </lineage>
</organism>
<dbReference type="EMBL" id="FNAB01000006">
    <property type="protein sequence ID" value="SDD76170.1"/>
    <property type="molecule type" value="Genomic_DNA"/>
</dbReference>
<dbReference type="RefSeq" id="WP_072845134.1">
    <property type="nucleotide sequence ID" value="NZ_FNAB01000006.1"/>
</dbReference>
<dbReference type="PANTHER" id="PTHR36837">
    <property type="entry name" value="POLY(3-HYDROXYALKANOATE) POLYMERASE SUBUNIT PHAC"/>
    <property type="match status" value="1"/>
</dbReference>
<evidence type="ECO:0000313" key="1">
    <source>
        <dbReference type="EMBL" id="SDD76170.1"/>
    </source>
</evidence>
<keyword evidence="2" id="KW-1185">Reference proteome</keyword>
<dbReference type="PANTHER" id="PTHR36837:SF2">
    <property type="entry name" value="POLY(3-HYDROXYALKANOATE) POLYMERASE SUBUNIT PHAC"/>
    <property type="match status" value="1"/>
</dbReference>
<dbReference type="Pfam" id="PF11339">
    <property type="entry name" value="DUF3141"/>
    <property type="match status" value="1"/>
</dbReference>
<gene>
    <name evidence="1" type="ORF">SAMN05444580_106179</name>
</gene>
<dbReference type="Gene3D" id="3.40.50.1820">
    <property type="entry name" value="alpha/beta hydrolase"/>
    <property type="match status" value="1"/>
</dbReference>
<evidence type="ECO:0000313" key="2">
    <source>
        <dbReference type="Proteomes" id="UP000199417"/>
    </source>
</evidence>
<accession>A0A1G6XDD5</accession>
<reference evidence="1 2" key="1">
    <citation type="submission" date="2016-10" db="EMBL/GenBank/DDBJ databases">
        <authorList>
            <person name="de Groot N.N."/>
        </authorList>
    </citation>
    <scope>NUCLEOTIDE SEQUENCE [LARGE SCALE GENOMIC DNA]</scope>
    <source>
        <strain evidence="1 2">JCM 11308</strain>
    </source>
</reference>
<dbReference type="InterPro" id="IPR024501">
    <property type="entry name" value="DUF3141"/>
</dbReference>
<dbReference type="STRING" id="168276.SAMN05444580_106179"/>
<dbReference type="InterPro" id="IPR051321">
    <property type="entry name" value="PHA/PHB_synthase"/>
</dbReference>
<name>A0A1G6XDD5_9NOCA</name>